<proteinExistence type="predicted"/>
<evidence type="ECO:0000256" key="1">
    <source>
        <dbReference type="SAM" id="SignalP"/>
    </source>
</evidence>
<feature type="signal peptide" evidence="1">
    <location>
        <begin position="1"/>
        <end position="29"/>
    </location>
</feature>
<name>A0A518D6Q6_9BACT</name>
<dbReference type="EMBL" id="CP036291">
    <property type="protein sequence ID" value="QDU87164.1"/>
    <property type="molecule type" value="Genomic_DNA"/>
</dbReference>
<organism evidence="2 3">
    <name type="scientific">Pirellulimonas nuda</name>
    <dbReference type="NCBI Taxonomy" id="2528009"/>
    <lineage>
        <taxon>Bacteria</taxon>
        <taxon>Pseudomonadati</taxon>
        <taxon>Planctomycetota</taxon>
        <taxon>Planctomycetia</taxon>
        <taxon>Pirellulales</taxon>
        <taxon>Lacipirellulaceae</taxon>
        <taxon>Pirellulimonas</taxon>
    </lineage>
</organism>
<reference evidence="2 3" key="1">
    <citation type="submission" date="2019-02" db="EMBL/GenBank/DDBJ databases">
        <title>Deep-cultivation of Planctomycetes and their phenomic and genomic characterization uncovers novel biology.</title>
        <authorList>
            <person name="Wiegand S."/>
            <person name="Jogler M."/>
            <person name="Boedeker C."/>
            <person name="Pinto D."/>
            <person name="Vollmers J."/>
            <person name="Rivas-Marin E."/>
            <person name="Kohn T."/>
            <person name="Peeters S.H."/>
            <person name="Heuer A."/>
            <person name="Rast P."/>
            <person name="Oberbeckmann S."/>
            <person name="Bunk B."/>
            <person name="Jeske O."/>
            <person name="Meyerdierks A."/>
            <person name="Storesund J.E."/>
            <person name="Kallscheuer N."/>
            <person name="Luecker S."/>
            <person name="Lage O.M."/>
            <person name="Pohl T."/>
            <person name="Merkel B.J."/>
            <person name="Hornburger P."/>
            <person name="Mueller R.-W."/>
            <person name="Bruemmer F."/>
            <person name="Labrenz M."/>
            <person name="Spormann A.M."/>
            <person name="Op den Camp H."/>
            <person name="Overmann J."/>
            <person name="Amann R."/>
            <person name="Jetten M.S.M."/>
            <person name="Mascher T."/>
            <person name="Medema M.H."/>
            <person name="Devos D.P."/>
            <person name="Kaster A.-K."/>
            <person name="Ovreas L."/>
            <person name="Rohde M."/>
            <person name="Galperin M.Y."/>
            <person name="Jogler C."/>
        </authorList>
    </citation>
    <scope>NUCLEOTIDE SEQUENCE [LARGE SCALE GENOMIC DNA]</scope>
    <source>
        <strain evidence="2 3">Pla175</strain>
    </source>
</reference>
<dbReference type="KEGG" id="pnd:Pla175_05200"/>
<sequence length="580" mass="61273" precursor="true">MTYLTASWRCAAPAVLMLSAAAYAPIAVAQPAVLEEPAAVAGGKMTTVVAAAVSSYDNLMGDISYLAKVSGNPDSVQMLQGTAGMFTQPVDKKKPWGFLMQTDGAQFVPLLCLPMKDFDAAMQMLAATGVEPDDLGDGVFEAQVPGQAQSVYIKQQGPWALLSNLPDAFGGAPADPGPMFTEMAKGYSISVKAMVQNIPPMYRQVAIGSLREGIEAGLEQEPDESDETFAKRQELAELQLANIERLFTEFDTATIGWGVDQSAGKTFLDVVYTVVPGSKLAEQVAVYQNSKTDFAGFIDPAAAMTMGLAVENSPELMQSDIEQMKLTLATVREKAENEIDNDPSLPNDEAREVMKSALGDVMEVVEATVSAGKMDAGAKVMLSDASATITAGGHVVNPEKIETALRKLVKLSEGKPDFPGVKWNAATHAGVSFHTMSLPIPADAAPARKLFGETVSVALGIGESELYLAAGSDYMDAMKSAIDASKASPGKKSDPLMMVMSLKPFIATAQAVAPPNPEAAAVLDMLSDALEDAEGSDRILMTQQYITDGIKMRFEMEEGVLKAIGAAATLGVQQRAQGGF</sequence>
<dbReference type="AlphaFoldDB" id="A0A518D6Q6"/>
<gene>
    <name evidence="2" type="ORF">Pla175_05200</name>
</gene>
<evidence type="ECO:0000313" key="3">
    <source>
        <dbReference type="Proteomes" id="UP000317429"/>
    </source>
</evidence>
<feature type="chain" id="PRO_5021845717" evidence="1">
    <location>
        <begin position="30"/>
        <end position="580"/>
    </location>
</feature>
<dbReference type="OrthoDB" id="227550at2"/>
<accession>A0A518D6Q6</accession>
<dbReference type="Proteomes" id="UP000317429">
    <property type="component" value="Chromosome"/>
</dbReference>
<keyword evidence="1" id="KW-0732">Signal</keyword>
<evidence type="ECO:0000313" key="2">
    <source>
        <dbReference type="EMBL" id="QDU87164.1"/>
    </source>
</evidence>
<protein>
    <submittedName>
        <fullName evidence="2">Uncharacterized protein</fullName>
    </submittedName>
</protein>
<dbReference type="RefSeq" id="WP_145281060.1">
    <property type="nucleotide sequence ID" value="NZ_CP036291.1"/>
</dbReference>
<keyword evidence="3" id="KW-1185">Reference proteome</keyword>